<dbReference type="EMBL" id="JAFDVH010000025">
    <property type="protein sequence ID" value="KAG7454778.1"/>
    <property type="molecule type" value="Genomic_DNA"/>
</dbReference>
<comment type="caution">
    <text evidence="1">The sequence shown here is derived from an EMBL/GenBank/DDBJ whole genome shotgun (WGS) entry which is preliminary data.</text>
</comment>
<name>A0A9D3PBL3_MEGAT</name>
<evidence type="ECO:0000313" key="2">
    <source>
        <dbReference type="Proteomes" id="UP001046870"/>
    </source>
</evidence>
<accession>A0A9D3PBL3</accession>
<organism evidence="1 2">
    <name type="scientific">Megalops atlanticus</name>
    <name type="common">Tarpon</name>
    <name type="synonym">Clupea gigantea</name>
    <dbReference type="NCBI Taxonomy" id="7932"/>
    <lineage>
        <taxon>Eukaryota</taxon>
        <taxon>Metazoa</taxon>
        <taxon>Chordata</taxon>
        <taxon>Craniata</taxon>
        <taxon>Vertebrata</taxon>
        <taxon>Euteleostomi</taxon>
        <taxon>Actinopterygii</taxon>
        <taxon>Neopterygii</taxon>
        <taxon>Teleostei</taxon>
        <taxon>Elopiformes</taxon>
        <taxon>Megalopidae</taxon>
        <taxon>Megalops</taxon>
    </lineage>
</organism>
<dbReference type="OrthoDB" id="542013at2759"/>
<keyword evidence="2" id="KW-1185">Reference proteome</keyword>
<dbReference type="Proteomes" id="UP001046870">
    <property type="component" value="Chromosome 25"/>
</dbReference>
<proteinExistence type="predicted"/>
<gene>
    <name evidence="1" type="ORF">MATL_G00263430</name>
</gene>
<reference evidence="1" key="1">
    <citation type="submission" date="2021-01" db="EMBL/GenBank/DDBJ databases">
        <authorList>
            <person name="Zahm M."/>
            <person name="Roques C."/>
            <person name="Cabau C."/>
            <person name="Klopp C."/>
            <person name="Donnadieu C."/>
            <person name="Jouanno E."/>
            <person name="Lampietro C."/>
            <person name="Louis A."/>
            <person name="Herpin A."/>
            <person name="Echchiki A."/>
            <person name="Berthelot C."/>
            <person name="Parey E."/>
            <person name="Roest-Crollius H."/>
            <person name="Braasch I."/>
            <person name="Postlethwait J."/>
            <person name="Bobe J."/>
            <person name="Montfort J."/>
            <person name="Bouchez O."/>
            <person name="Begum T."/>
            <person name="Mejri S."/>
            <person name="Adams A."/>
            <person name="Chen W.-J."/>
            <person name="Guiguen Y."/>
        </authorList>
    </citation>
    <scope>NUCLEOTIDE SEQUENCE</scope>
    <source>
        <strain evidence="1">YG-15Mar2019-1</strain>
        <tissue evidence="1">Brain</tissue>
    </source>
</reference>
<evidence type="ECO:0000313" key="1">
    <source>
        <dbReference type="EMBL" id="KAG7454778.1"/>
    </source>
</evidence>
<sequence length="59" mass="6447">MTLQVPVPRPSYSQARESLVKAIPPQIICLLGCGGIDCRYEGPGCWRPSQQAIRGLFST</sequence>
<protein>
    <submittedName>
        <fullName evidence="1">Uncharacterized protein</fullName>
    </submittedName>
</protein>
<dbReference type="AlphaFoldDB" id="A0A9D3PBL3"/>